<proteinExistence type="predicted"/>
<reference evidence="1 2" key="1">
    <citation type="submission" date="2015-01" db="EMBL/GenBank/DDBJ databases">
        <title>Genome sequence of the anaerobic bacterium Geobacter soli GSS01, a dissimilatory Fe(III) reducer from soil.</title>
        <authorList>
            <person name="Yang G."/>
            <person name="Zhou S."/>
        </authorList>
    </citation>
    <scope>NUCLEOTIDE SEQUENCE [LARGE SCALE GENOMIC DNA]</scope>
    <source>
        <strain evidence="1 2">GSS01</strain>
    </source>
</reference>
<comment type="caution">
    <text evidence="1">The sequence shown here is derived from an EMBL/GenBank/DDBJ whole genome shotgun (WGS) entry which is preliminary data.</text>
</comment>
<protein>
    <submittedName>
        <fullName evidence="1">Uncharacterized protein</fullName>
    </submittedName>
</protein>
<dbReference type="Proteomes" id="UP000031433">
    <property type="component" value="Unassembled WGS sequence"/>
</dbReference>
<gene>
    <name evidence="1" type="ORF">SE37_06235</name>
</gene>
<accession>A0A0C1QVQ4</accession>
<sequence length="192" mass="21659">MSKKVPDDIAKEIKECVFQEADRVNYLARSRTDNGNFLAQLVTMPNVGGRLSQYMKKAEVRTYIKDAILNRYSKDKTQEERPDDLEPIILEKIGIQALFVEQEAKSQISLFKSPADACFVVVADGTVLKWETALRKALLYVASKPFSENSNASIKIVLTLFARHQKVSPSDLRHLEKALSMCNAKPYIYGEG</sequence>
<dbReference type="EMBL" id="JXBL01000001">
    <property type="protein sequence ID" value="KIE42246.1"/>
    <property type="molecule type" value="Genomic_DNA"/>
</dbReference>
<dbReference type="AlphaFoldDB" id="A0A0C1QVQ4"/>
<evidence type="ECO:0000313" key="2">
    <source>
        <dbReference type="Proteomes" id="UP000031433"/>
    </source>
</evidence>
<keyword evidence="2" id="KW-1185">Reference proteome</keyword>
<organism evidence="1 2">
    <name type="scientific">Geobacter soli</name>
    <dbReference type="NCBI Taxonomy" id="1510391"/>
    <lineage>
        <taxon>Bacteria</taxon>
        <taxon>Pseudomonadati</taxon>
        <taxon>Thermodesulfobacteriota</taxon>
        <taxon>Desulfuromonadia</taxon>
        <taxon>Geobacterales</taxon>
        <taxon>Geobacteraceae</taxon>
        <taxon>Geobacter</taxon>
    </lineage>
</organism>
<evidence type="ECO:0000313" key="1">
    <source>
        <dbReference type="EMBL" id="KIE42246.1"/>
    </source>
</evidence>
<dbReference type="RefSeq" id="WP_039644635.1">
    <property type="nucleotide sequence ID" value="NZ_JXBL01000001.1"/>
</dbReference>
<name>A0A0C1QVQ4_9BACT</name>